<evidence type="ECO:0000256" key="8">
    <source>
        <dbReference type="ARBA" id="ARBA00022679"/>
    </source>
</evidence>
<name>I4YI38_WALMC</name>
<dbReference type="Pfam" id="PF13920">
    <property type="entry name" value="zf-C3HC4_3"/>
    <property type="match status" value="1"/>
</dbReference>
<dbReference type="InParanoid" id="I4YI38"/>
<evidence type="ECO:0000256" key="9">
    <source>
        <dbReference type="ARBA" id="ARBA00022692"/>
    </source>
</evidence>
<keyword evidence="10" id="KW-0479">Metal-binding</keyword>
<evidence type="ECO:0000259" key="20">
    <source>
        <dbReference type="PROSITE" id="PS50089"/>
    </source>
</evidence>
<dbReference type="PROSITE" id="PS00518">
    <property type="entry name" value="ZF_RING_1"/>
    <property type="match status" value="1"/>
</dbReference>
<dbReference type="SUPFAM" id="SSF57850">
    <property type="entry name" value="RING/U-box"/>
    <property type="match status" value="1"/>
</dbReference>
<evidence type="ECO:0000256" key="4">
    <source>
        <dbReference type="ARBA" id="ARBA00008704"/>
    </source>
</evidence>
<comment type="catalytic activity">
    <reaction evidence="1">
        <text>S-ubiquitinyl-[E2 ubiquitin-conjugating enzyme]-L-cysteine + [acceptor protein]-L-lysine = [E2 ubiquitin-conjugating enzyme]-L-cysteine + N(6)-ubiquitinyl-[acceptor protein]-L-lysine.</text>
        <dbReference type="EC" id="2.3.2.27"/>
    </reaction>
</comment>
<evidence type="ECO:0000256" key="16">
    <source>
        <dbReference type="ARBA" id="ARBA00023136"/>
    </source>
</evidence>
<proteinExistence type="inferred from homology"/>
<dbReference type="InterPro" id="IPR025654">
    <property type="entry name" value="PEX2/10"/>
</dbReference>
<dbReference type="Proteomes" id="UP000005242">
    <property type="component" value="Unassembled WGS sequence"/>
</dbReference>
<dbReference type="GO" id="GO:0016562">
    <property type="term" value="P:protein import into peroxisome matrix, receptor recycling"/>
    <property type="evidence" value="ECO:0007669"/>
    <property type="project" value="UniProtKB-ARBA"/>
</dbReference>
<dbReference type="CDD" id="cd16527">
    <property type="entry name" value="RING-HC_PEX10"/>
    <property type="match status" value="1"/>
</dbReference>
<evidence type="ECO:0000313" key="21">
    <source>
        <dbReference type="EMBL" id="EIM23630.1"/>
    </source>
</evidence>
<dbReference type="GO" id="GO:0005778">
    <property type="term" value="C:peroxisomal membrane"/>
    <property type="evidence" value="ECO:0007669"/>
    <property type="project" value="UniProtKB-SubCell"/>
</dbReference>
<evidence type="ECO:0000256" key="7">
    <source>
        <dbReference type="ARBA" id="ARBA00022593"/>
    </source>
</evidence>
<dbReference type="EC" id="2.3.2.27" evidence="5"/>
<gene>
    <name evidence="21" type="ORF">WALSEDRAFT_35206</name>
</gene>
<dbReference type="GeneID" id="18471904"/>
<keyword evidence="14" id="KW-0653">Protein transport</keyword>
<reference evidence="21 22" key="1">
    <citation type="journal article" date="2012" name="Fungal Genet. Biol.">
        <title>The genome of the xerotolerant mold Wallemia sebi reveals adaptations to osmotic stress and suggests cryptic sexual reproduction.</title>
        <authorList>
            <person name="Padamsee M."/>
            <person name="Kumar T.K.A."/>
            <person name="Riley R."/>
            <person name="Binder M."/>
            <person name="Boyd A."/>
            <person name="Calvo A.M."/>
            <person name="Furukawa K."/>
            <person name="Hesse C."/>
            <person name="Hohmann S."/>
            <person name="James T.Y."/>
            <person name="LaButti K."/>
            <person name="Lapidus A."/>
            <person name="Lindquist E."/>
            <person name="Lucas S."/>
            <person name="Miller K."/>
            <person name="Shantappa S."/>
            <person name="Grigoriev I.V."/>
            <person name="Hibbett D.S."/>
            <person name="McLaughlin D.J."/>
            <person name="Spatafora J.W."/>
            <person name="Aime M.C."/>
        </authorList>
    </citation>
    <scope>NUCLEOTIDE SEQUENCE [LARGE SCALE GENOMIC DNA]</scope>
    <source>
        <strain evidence="22">ATCC MYA-4683 / CBS 633.66</strain>
    </source>
</reference>
<keyword evidence="9" id="KW-0812">Transmembrane</keyword>
<keyword evidence="7" id="KW-0962">Peroxisome biogenesis</keyword>
<evidence type="ECO:0000256" key="6">
    <source>
        <dbReference type="ARBA" id="ARBA00022448"/>
    </source>
</evidence>
<dbReference type="InterPro" id="IPR013083">
    <property type="entry name" value="Znf_RING/FYVE/PHD"/>
</dbReference>
<sequence>MTTNEPDEAYIIRSDQKDLYHLQHLRTLAEPVLRSLLGSRFFDSHGGSANVALLTVYTAITTGLGRRTLGEEYTNIHKWKDNRSLSWQMRLLLVLSIPAPHILKYLISRSRRNYVDRFSPTVRNVLKSTMELLISDTTWDIARTLNLIAFYLGSKFHTIKNRIFNIRYIDTSASEQPRIDKPFEILGYMLSIRLAIQVASLAKPYLPKVPSVEAPIVAIDGREMNLLEKNEKEENDDIDALNDEYTCIPQNDIADPQRKCILCLETRKATSAMLCGHLYCWYCLENWLREKNECPLCRQHTTLKDVIPVYNI</sequence>
<accession>I4YI38</accession>
<dbReference type="InterPro" id="IPR001841">
    <property type="entry name" value="Znf_RING"/>
</dbReference>
<evidence type="ECO:0000256" key="2">
    <source>
        <dbReference type="ARBA" id="ARBA00004585"/>
    </source>
</evidence>
<dbReference type="AlphaFoldDB" id="I4YI38"/>
<feature type="domain" description="RING-type" evidence="20">
    <location>
        <begin position="260"/>
        <end position="298"/>
    </location>
</feature>
<comment type="similarity">
    <text evidence="4">Belongs to the pex2/pex10/pex12 family.</text>
</comment>
<dbReference type="HOGENOM" id="CLU_041707_1_0_1"/>
<evidence type="ECO:0000256" key="14">
    <source>
        <dbReference type="ARBA" id="ARBA00022927"/>
    </source>
</evidence>
<keyword evidence="16" id="KW-0472">Membrane</keyword>
<evidence type="ECO:0000256" key="19">
    <source>
        <dbReference type="PROSITE-ProRule" id="PRU00175"/>
    </source>
</evidence>
<keyword evidence="22" id="KW-1185">Reference proteome</keyword>
<dbReference type="SMART" id="SM00184">
    <property type="entry name" value="RING"/>
    <property type="match status" value="1"/>
</dbReference>
<dbReference type="PANTHER" id="PTHR23350">
    <property type="entry name" value="PEROXISOME ASSEMBLY PROTEIN 10"/>
    <property type="match status" value="1"/>
</dbReference>
<comment type="subcellular location">
    <subcellularLocation>
        <location evidence="2">Peroxisome membrane</location>
        <topology evidence="2">Multi-pass membrane protein</topology>
    </subcellularLocation>
</comment>
<evidence type="ECO:0000256" key="18">
    <source>
        <dbReference type="ARBA" id="ARBA00041230"/>
    </source>
</evidence>
<evidence type="ECO:0000313" key="22">
    <source>
        <dbReference type="Proteomes" id="UP000005242"/>
    </source>
</evidence>
<dbReference type="PROSITE" id="PS50089">
    <property type="entry name" value="ZF_RING_2"/>
    <property type="match status" value="1"/>
</dbReference>
<organism evidence="21 22">
    <name type="scientific">Wallemia mellicola (strain ATCC MYA-4683 / CBS 633.66)</name>
    <name type="common">Wallemia sebi (CBS 633.66)</name>
    <dbReference type="NCBI Taxonomy" id="671144"/>
    <lineage>
        <taxon>Eukaryota</taxon>
        <taxon>Fungi</taxon>
        <taxon>Dikarya</taxon>
        <taxon>Basidiomycota</taxon>
        <taxon>Wallemiomycotina</taxon>
        <taxon>Wallemiomycetes</taxon>
        <taxon>Wallemiales</taxon>
        <taxon>Wallemiaceae</taxon>
        <taxon>Wallemia</taxon>
    </lineage>
</organism>
<keyword evidence="17" id="KW-0576">Peroxisome</keyword>
<evidence type="ECO:0000256" key="3">
    <source>
        <dbReference type="ARBA" id="ARBA00004906"/>
    </source>
</evidence>
<dbReference type="STRING" id="671144.I4YI38"/>
<dbReference type="InterPro" id="IPR006845">
    <property type="entry name" value="Pex_N"/>
</dbReference>
<comment type="pathway">
    <text evidence="3">Protein modification; protein ubiquitination.</text>
</comment>
<evidence type="ECO:0000256" key="10">
    <source>
        <dbReference type="ARBA" id="ARBA00022723"/>
    </source>
</evidence>
<dbReference type="GO" id="GO:0008270">
    <property type="term" value="F:zinc ion binding"/>
    <property type="evidence" value="ECO:0007669"/>
    <property type="project" value="UniProtKB-KW"/>
</dbReference>
<dbReference type="GO" id="GO:0061630">
    <property type="term" value="F:ubiquitin protein ligase activity"/>
    <property type="evidence" value="ECO:0007669"/>
    <property type="project" value="UniProtKB-EC"/>
</dbReference>
<evidence type="ECO:0000256" key="13">
    <source>
        <dbReference type="ARBA" id="ARBA00022833"/>
    </source>
</evidence>
<dbReference type="KEGG" id="wse:WALSEDRAFT_35206"/>
<dbReference type="Pfam" id="PF04757">
    <property type="entry name" value="Pex2_Pex12"/>
    <property type="match status" value="1"/>
</dbReference>
<evidence type="ECO:0000256" key="15">
    <source>
        <dbReference type="ARBA" id="ARBA00022989"/>
    </source>
</evidence>
<dbReference type="Gene3D" id="3.30.40.10">
    <property type="entry name" value="Zinc/RING finger domain, C3HC4 (zinc finger)"/>
    <property type="match status" value="1"/>
</dbReference>
<keyword evidence="8" id="KW-0808">Transferase</keyword>
<keyword evidence="13" id="KW-0862">Zinc</keyword>
<keyword evidence="11 19" id="KW-0863">Zinc-finger</keyword>
<evidence type="ECO:0000256" key="1">
    <source>
        <dbReference type="ARBA" id="ARBA00000900"/>
    </source>
</evidence>
<keyword evidence="6" id="KW-0813">Transport</keyword>
<keyword evidence="12" id="KW-0833">Ubl conjugation pathway</keyword>
<evidence type="ECO:0000256" key="11">
    <source>
        <dbReference type="ARBA" id="ARBA00022771"/>
    </source>
</evidence>
<dbReference type="GO" id="GO:0016567">
    <property type="term" value="P:protein ubiquitination"/>
    <property type="evidence" value="ECO:0007669"/>
    <property type="project" value="UniProtKB-ARBA"/>
</dbReference>
<evidence type="ECO:0000256" key="12">
    <source>
        <dbReference type="ARBA" id="ARBA00022786"/>
    </source>
</evidence>
<evidence type="ECO:0000256" key="5">
    <source>
        <dbReference type="ARBA" id="ARBA00012483"/>
    </source>
</evidence>
<dbReference type="RefSeq" id="XP_006956300.1">
    <property type="nucleotide sequence ID" value="XM_006956238.1"/>
</dbReference>
<dbReference type="InterPro" id="IPR017907">
    <property type="entry name" value="Znf_RING_CS"/>
</dbReference>
<evidence type="ECO:0000256" key="17">
    <source>
        <dbReference type="ARBA" id="ARBA00023140"/>
    </source>
</evidence>
<dbReference type="eggNOG" id="KOG0317">
    <property type="taxonomic scope" value="Eukaryota"/>
</dbReference>
<protein>
    <recommendedName>
        <fullName evidence="5">RING-type E3 ubiquitin transferase</fullName>
        <ecNumber evidence="5">2.3.2.27</ecNumber>
    </recommendedName>
    <alternativeName>
        <fullName evidence="18">Peroxin-10</fullName>
    </alternativeName>
</protein>
<dbReference type="EMBL" id="JH668224">
    <property type="protein sequence ID" value="EIM23630.1"/>
    <property type="molecule type" value="Genomic_DNA"/>
</dbReference>
<keyword evidence="15" id="KW-1133">Transmembrane helix</keyword>
<dbReference type="OMA" id="REKSECP"/>
<dbReference type="PANTHER" id="PTHR23350:SF0">
    <property type="entry name" value="PEROXISOME BIOGENESIS FACTOR 10"/>
    <property type="match status" value="1"/>
</dbReference>